<keyword evidence="4" id="KW-0812">Transmembrane</keyword>
<dbReference type="RefSeq" id="WP_284188616.1">
    <property type="nucleotide sequence ID" value="NZ_BSPX01000047.1"/>
</dbReference>
<keyword evidence="1 3" id="KW-0807">Transducer</keyword>
<dbReference type="InterPro" id="IPR004089">
    <property type="entry name" value="MCPsignal_dom"/>
</dbReference>
<feature type="domain" description="Methyl-accepting transducer" evidence="5">
    <location>
        <begin position="409"/>
        <end position="645"/>
    </location>
</feature>
<dbReference type="EMBL" id="BSPX01000047">
    <property type="protein sequence ID" value="GLT23410.1"/>
    <property type="molecule type" value="Genomic_DNA"/>
</dbReference>
<evidence type="ECO:0000256" key="3">
    <source>
        <dbReference type="PROSITE-ProRule" id="PRU00284"/>
    </source>
</evidence>
<dbReference type="InterPro" id="IPR033462">
    <property type="entry name" value="Cache_3-Cache_2"/>
</dbReference>
<keyword evidence="4" id="KW-1133">Transmembrane helix</keyword>
<evidence type="ECO:0000313" key="7">
    <source>
        <dbReference type="EMBL" id="GLT23410.1"/>
    </source>
</evidence>
<evidence type="ECO:0000256" key="1">
    <source>
        <dbReference type="ARBA" id="ARBA00023224"/>
    </source>
</evidence>
<proteinExistence type="inferred from homology"/>
<name>A0ABQ6FCR8_9RHOO</name>
<dbReference type="Gene3D" id="1.10.287.950">
    <property type="entry name" value="Methyl-accepting chemotaxis protein"/>
    <property type="match status" value="1"/>
</dbReference>
<dbReference type="Gene3D" id="3.30.450.20">
    <property type="entry name" value="PAS domain"/>
    <property type="match status" value="1"/>
</dbReference>
<comment type="caution">
    <text evidence="7">The sequence shown here is derived from an EMBL/GenBank/DDBJ whole genome shotgun (WGS) entry which is preliminary data.</text>
</comment>
<dbReference type="PANTHER" id="PTHR32089:SF112">
    <property type="entry name" value="LYSOZYME-LIKE PROTEIN-RELATED"/>
    <property type="match status" value="1"/>
</dbReference>
<reference evidence="8" key="1">
    <citation type="journal article" date="2019" name="Int. J. Syst. Evol. Microbiol.">
        <title>The Global Catalogue of Microorganisms (GCM) 10K type strain sequencing project: providing services to taxonomists for standard genome sequencing and annotation.</title>
        <authorList>
            <consortium name="The Broad Institute Genomics Platform"/>
            <consortium name="The Broad Institute Genome Sequencing Center for Infectious Disease"/>
            <person name="Wu L."/>
            <person name="Ma J."/>
        </authorList>
    </citation>
    <scope>NUCLEOTIDE SEQUENCE [LARGE SCALE GENOMIC DNA]</scope>
    <source>
        <strain evidence="8">NBRC 102407</strain>
    </source>
</reference>
<protein>
    <submittedName>
        <fullName evidence="7">Methyl-accepting chemotaxis protein</fullName>
    </submittedName>
</protein>
<dbReference type="SMART" id="SM00304">
    <property type="entry name" value="HAMP"/>
    <property type="match status" value="2"/>
</dbReference>
<dbReference type="SMART" id="SM00283">
    <property type="entry name" value="MA"/>
    <property type="match status" value="1"/>
</dbReference>
<feature type="domain" description="HAMP" evidence="6">
    <location>
        <begin position="347"/>
        <end position="404"/>
    </location>
</feature>
<accession>A0ABQ6FCR8</accession>
<dbReference type="Pfam" id="PF00015">
    <property type="entry name" value="MCPsignal"/>
    <property type="match status" value="1"/>
</dbReference>
<dbReference type="InterPro" id="IPR004090">
    <property type="entry name" value="Chemotax_Me-accpt_rcpt"/>
</dbReference>
<gene>
    <name evidence="7" type="ORF">GCM10007933_28760</name>
</gene>
<dbReference type="SUPFAM" id="SSF103190">
    <property type="entry name" value="Sensory domain-like"/>
    <property type="match status" value="1"/>
</dbReference>
<feature type="transmembrane region" description="Helical" evidence="4">
    <location>
        <begin position="326"/>
        <end position="346"/>
    </location>
</feature>
<dbReference type="PROSITE" id="PS50885">
    <property type="entry name" value="HAMP"/>
    <property type="match status" value="1"/>
</dbReference>
<dbReference type="PANTHER" id="PTHR32089">
    <property type="entry name" value="METHYL-ACCEPTING CHEMOTAXIS PROTEIN MCPB"/>
    <property type="match status" value="1"/>
</dbReference>
<dbReference type="Pfam" id="PF17201">
    <property type="entry name" value="Cache_3-Cache_2"/>
    <property type="match status" value="1"/>
</dbReference>
<dbReference type="SUPFAM" id="SSF58104">
    <property type="entry name" value="Methyl-accepting chemotaxis protein (MCP) signaling domain"/>
    <property type="match status" value="1"/>
</dbReference>
<organism evidence="7 8">
    <name type="scientific">Zoogloea oryzae</name>
    <dbReference type="NCBI Taxonomy" id="310767"/>
    <lineage>
        <taxon>Bacteria</taxon>
        <taxon>Pseudomonadati</taxon>
        <taxon>Pseudomonadota</taxon>
        <taxon>Betaproteobacteria</taxon>
        <taxon>Rhodocyclales</taxon>
        <taxon>Zoogloeaceae</taxon>
        <taxon>Zoogloea</taxon>
    </lineage>
</organism>
<comment type="similarity">
    <text evidence="2">Belongs to the methyl-accepting chemotaxis (MCP) protein family.</text>
</comment>
<evidence type="ECO:0000256" key="2">
    <source>
        <dbReference type="ARBA" id="ARBA00029447"/>
    </source>
</evidence>
<keyword evidence="4" id="KW-0472">Membrane</keyword>
<dbReference type="PROSITE" id="PS50111">
    <property type="entry name" value="CHEMOTAXIS_TRANSDUC_2"/>
    <property type="match status" value="1"/>
</dbReference>
<dbReference type="Proteomes" id="UP001157167">
    <property type="component" value="Unassembled WGS sequence"/>
</dbReference>
<evidence type="ECO:0000259" key="6">
    <source>
        <dbReference type="PROSITE" id="PS50885"/>
    </source>
</evidence>
<evidence type="ECO:0000259" key="5">
    <source>
        <dbReference type="PROSITE" id="PS50111"/>
    </source>
</evidence>
<dbReference type="InterPro" id="IPR003660">
    <property type="entry name" value="HAMP_dom"/>
</dbReference>
<dbReference type="CDD" id="cd11386">
    <property type="entry name" value="MCP_signal"/>
    <property type="match status" value="1"/>
</dbReference>
<sequence>MKSINRMSLSHQFVGASILLGGLVILGLALFVSSYTYRLGLEHADREVKGHIHGLRQLVDTTHEISVGLTDKVSAIFLSHFPEPFVLHPERSIPVGAIDTPLLEYQGKPVNLDFTSVDAFARTSGGVATVFVRKGDDFVRVSTSLKTEAGERAVGTALAADHPAKAKLIAGETYLGVAKLFGRQYMTKYTPARDKDGKVVGALFVGFDLTGAFGSLKTALESLKFGNSGYAFLVRAKGNEKGLMIFHPVLAGKNATEIHDAEGGQPLARMLTDGGGSITYPWKDRDGASRTKIAYYEHTDSLGGLVVAGGGYMEDFTAESTALRNIILIAASVAALVLSLLLYTFITHQMRPVKAIVEVLGRIGAGDLQARIRREPHEEGTRNELHIIANNIDATAQNVGALIAELRQQATEIEDTAATLSRTSEALAGAAATQNDASHAMANGVGEMAASINQVSDNARSADAHTRETRQQAARGHEATRDVIAQMASIEQAVSAAAERIQHLGEASEHISTVVSVIREVADQTNLLALNAAIEAARAGEQGRGFAVVADEVRKLAERTAASTQEIARVVESIQTGTRDAIQGMASARAQVTTGVEKVEASGRTMSEIEAGAEEVATIAAEMSASLRQQAAASNGIGEEVARISRISGQNDASAREALGAASTLARLSRRMSEAVDRFRVEH</sequence>
<evidence type="ECO:0000313" key="8">
    <source>
        <dbReference type="Proteomes" id="UP001157167"/>
    </source>
</evidence>
<evidence type="ECO:0000256" key="4">
    <source>
        <dbReference type="SAM" id="Phobius"/>
    </source>
</evidence>
<feature type="transmembrane region" description="Helical" evidence="4">
    <location>
        <begin position="12"/>
        <end position="32"/>
    </location>
</feature>
<dbReference type="InterPro" id="IPR029151">
    <property type="entry name" value="Sensor-like_sf"/>
</dbReference>
<dbReference type="PRINTS" id="PR00260">
    <property type="entry name" value="CHEMTRNSDUCR"/>
</dbReference>
<keyword evidence="8" id="KW-1185">Reference proteome</keyword>